<evidence type="ECO:0000313" key="2">
    <source>
        <dbReference type="EMBL" id="ABM29329.1"/>
    </source>
</evidence>
<sequence length="305" mass="32680">MVLHTAPCEAAPVSCTDDTGTVITLEAPARRIIALYGAFNEILVEMGQSGRIVARTDADEAIPALAGLPAIGTHMRPNPELVAGLAPDLILQMEGRREAATSVDALRALGIPVAVFRVASFGDLFSVLHRMGTLTGAEQDAAALEARWTARLDTVAGAIARQPHDTGTADGKDHTQHPPRVVFEVRYPNLLAAGADSIVNDIITRAGGVNAVQQPGRVVRLNEEELLRMAPDAYVYQYGPMNPTPVAPDQRPHFTALDAIRDGRVLKVDEHAFSRPGPRSVEAVEQLARFLHPAAFDTNTTTARN</sequence>
<evidence type="ECO:0000313" key="3">
    <source>
        <dbReference type="Proteomes" id="UP000009173"/>
    </source>
</evidence>
<organism evidence="2 3">
    <name type="scientific">Nitratidesulfovibrio vulgaris (strain DP4)</name>
    <name type="common">Desulfovibrio vulgaris</name>
    <dbReference type="NCBI Taxonomy" id="391774"/>
    <lineage>
        <taxon>Bacteria</taxon>
        <taxon>Pseudomonadati</taxon>
        <taxon>Thermodesulfobacteriota</taxon>
        <taxon>Desulfovibrionia</taxon>
        <taxon>Desulfovibrionales</taxon>
        <taxon>Desulfovibrionaceae</taxon>
        <taxon>Nitratidesulfovibrio</taxon>
    </lineage>
</organism>
<feature type="domain" description="Fe/B12 periplasmic-binding" evidence="1">
    <location>
        <begin position="31"/>
        <end position="295"/>
    </location>
</feature>
<reference evidence="3" key="1">
    <citation type="journal article" date="2009" name="Environ. Microbiol.">
        <title>Contribution of mobile genetic elements to Desulfovibrio vulgaris genome plasticity.</title>
        <authorList>
            <person name="Walker C.B."/>
            <person name="Stolyar S."/>
            <person name="Chivian D."/>
            <person name="Pinel N."/>
            <person name="Gabster J.A."/>
            <person name="Dehal P.S."/>
            <person name="He Z."/>
            <person name="Yang Z.K."/>
            <person name="Yen H.C."/>
            <person name="Zhou J."/>
            <person name="Wall J.D."/>
            <person name="Hazen T.C."/>
            <person name="Arkin A.P."/>
            <person name="Stahl D.A."/>
        </authorList>
    </citation>
    <scope>NUCLEOTIDE SEQUENCE [LARGE SCALE GENOMIC DNA]</scope>
    <source>
        <strain evidence="3">DP4</strain>
    </source>
</reference>
<dbReference type="KEGG" id="dvl:Dvul_2313"/>
<dbReference type="HOGENOM" id="CLU_038034_2_5_7"/>
<dbReference type="EMBL" id="CP000527">
    <property type="protein sequence ID" value="ABM29329.1"/>
    <property type="molecule type" value="Genomic_DNA"/>
</dbReference>
<accession>A0A0H3AAK8</accession>
<proteinExistence type="predicted"/>
<dbReference type="PANTHER" id="PTHR30535">
    <property type="entry name" value="VITAMIN B12-BINDING PROTEIN"/>
    <property type="match status" value="1"/>
</dbReference>
<dbReference type="PROSITE" id="PS50983">
    <property type="entry name" value="FE_B12_PBP"/>
    <property type="match status" value="1"/>
</dbReference>
<dbReference type="PANTHER" id="PTHR30535:SF34">
    <property type="entry name" value="MOLYBDATE-BINDING PROTEIN MOLA"/>
    <property type="match status" value="1"/>
</dbReference>
<protein>
    <submittedName>
        <fullName evidence="2">Periplasmic binding protein</fullName>
    </submittedName>
</protein>
<dbReference type="Proteomes" id="UP000009173">
    <property type="component" value="Chromosome"/>
</dbReference>
<dbReference type="AlphaFoldDB" id="A0A0H3AAK8"/>
<gene>
    <name evidence="2" type="ordered locus">Dvul_2313</name>
</gene>
<dbReference type="RefSeq" id="WP_011792785.1">
    <property type="nucleotide sequence ID" value="NC_008751.1"/>
</dbReference>
<dbReference type="InterPro" id="IPR050902">
    <property type="entry name" value="ABC_Transporter_SBP"/>
</dbReference>
<name>A0A0H3AAK8_NITV4</name>
<dbReference type="Gene3D" id="3.40.50.1980">
    <property type="entry name" value="Nitrogenase molybdenum iron protein domain"/>
    <property type="match status" value="2"/>
</dbReference>
<evidence type="ECO:0000259" key="1">
    <source>
        <dbReference type="PROSITE" id="PS50983"/>
    </source>
</evidence>
<dbReference type="InterPro" id="IPR002491">
    <property type="entry name" value="ABC_transptr_periplasmic_BD"/>
</dbReference>
<dbReference type="Pfam" id="PF01497">
    <property type="entry name" value="Peripla_BP_2"/>
    <property type="match status" value="1"/>
</dbReference>
<dbReference type="SUPFAM" id="SSF53807">
    <property type="entry name" value="Helical backbone' metal receptor"/>
    <property type="match status" value="1"/>
</dbReference>